<dbReference type="EMBL" id="GBRH01267844">
    <property type="protein sequence ID" value="JAD30051.1"/>
    <property type="molecule type" value="Transcribed_RNA"/>
</dbReference>
<dbReference type="AlphaFoldDB" id="A0A0A8YU04"/>
<accession>A0A0A8YU04</accession>
<organism evidence="1">
    <name type="scientific">Arundo donax</name>
    <name type="common">Giant reed</name>
    <name type="synonym">Donax arundinaceus</name>
    <dbReference type="NCBI Taxonomy" id="35708"/>
    <lineage>
        <taxon>Eukaryota</taxon>
        <taxon>Viridiplantae</taxon>
        <taxon>Streptophyta</taxon>
        <taxon>Embryophyta</taxon>
        <taxon>Tracheophyta</taxon>
        <taxon>Spermatophyta</taxon>
        <taxon>Magnoliopsida</taxon>
        <taxon>Liliopsida</taxon>
        <taxon>Poales</taxon>
        <taxon>Poaceae</taxon>
        <taxon>PACMAD clade</taxon>
        <taxon>Arundinoideae</taxon>
        <taxon>Arundineae</taxon>
        <taxon>Arundo</taxon>
    </lineage>
</organism>
<proteinExistence type="predicted"/>
<name>A0A0A8YU04_ARUDO</name>
<reference evidence="1" key="2">
    <citation type="journal article" date="2015" name="Data Brief">
        <title>Shoot transcriptome of the giant reed, Arundo donax.</title>
        <authorList>
            <person name="Barrero R.A."/>
            <person name="Guerrero F.D."/>
            <person name="Moolhuijzen P."/>
            <person name="Goolsby J.A."/>
            <person name="Tidwell J."/>
            <person name="Bellgard S.E."/>
            <person name="Bellgard M.I."/>
        </authorList>
    </citation>
    <scope>NUCLEOTIDE SEQUENCE</scope>
    <source>
        <tissue evidence="1">Shoot tissue taken approximately 20 cm above the soil surface</tissue>
    </source>
</reference>
<sequence>MDKTSKIIYHIKTRSYLSHCQVVLPSAPTSQVVVPMVQFTLYLLLIAFNQSKP</sequence>
<evidence type="ECO:0000313" key="1">
    <source>
        <dbReference type="EMBL" id="JAD30051.1"/>
    </source>
</evidence>
<protein>
    <submittedName>
        <fullName evidence="1">Uncharacterized protein</fullName>
    </submittedName>
</protein>
<reference evidence="1" key="1">
    <citation type="submission" date="2014-09" db="EMBL/GenBank/DDBJ databases">
        <authorList>
            <person name="Magalhaes I.L.F."/>
            <person name="Oliveira U."/>
            <person name="Santos F.R."/>
            <person name="Vidigal T.H.D.A."/>
            <person name="Brescovit A.D."/>
            <person name="Santos A.J."/>
        </authorList>
    </citation>
    <scope>NUCLEOTIDE SEQUENCE</scope>
    <source>
        <tissue evidence="1">Shoot tissue taken approximately 20 cm above the soil surface</tissue>
    </source>
</reference>